<evidence type="ECO:0000256" key="5">
    <source>
        <dbReference type="ARBA" id="ARBA00047388"/>
    </source>
</evidence>
<keyword evidence="3" id="KW-0560">Oxidoreductase</keyword>
<evidence type="ECO:0000313" key="8">
    <source>
        <dbReference type="EnsemblProtists" id="PYU1_T004135"/>
    </source>
</evidence>
<dbReference type="AlphaFoldDB" id="K3WGP4"/>
<feature type="domain" description="Thioredoxin-like fold" evidence="7">
    <location>
        <begin position="36"/>
        <end position="97"/>
    </location>
</feature>
<dbReference type="Proteomes" id="UP000019132">
    <property type="component" value="Unassembled WGS sequence"/>
</dbReference>
<protein>
    <recommendedName>
        <fullName evidence="1">protein-disulfide reductase</fullName>
        <ecNumber evidence="1">1.8.1.8</ecNumber>
    </recommendedName>
</protein>
<evidence type="ECO:0000256" key="4">
    <source>
        <dbReference type="ARBA" id="ARBA00023027"/>
    </source>
</evidence>
<dbReference type="Gene3D" id="3.40.30.10">
    <property type="entry name" value="Glutaredoxin"/>
    <property type="match status" value="1"/>
</dbReference>
<dbReference type="InParanoid" id="K3WGP4"/>
<keyword evidence="9" id="KW-1185">Reference proteome</keyword>
<evidence type="ECO:0000256" key="1">
    <source>
        <dbReference type="ARBA" id="ARBA00012612"/>
    </source>
</evidence>
<comment type="catalytic activity">
    <reaction evidence="5">
        <text>[protein]-dithiol + NAD(+) = [protein]-disulfide + NADH + H(+)</text>
        <dbReference type="Rhea" id="RHEA:18749"/>
        <dbReference type="Rhea" id="RHEA-COMP:10593"/>
        <dbReference type="Rhea" id="RHEA-COMP:10594"/>
        <dbReference type="ChEBI" id="CHEBI:15378"/>
        <dbReference type="ChEBI" id="CHEBI:29950"/>
        <dbReference type="ChEBI" id="CHEBI:50058"/>
        <dbReference type="ChEBI" id="CHEBI:57540"/>
        <dbReference type="ChEBI" id="CHEBI:57945"/>
        <dbReference type="EC" id="1.8.1.8"/>
    </reaction>
</comment>
<dbReference type="PANTHER" id="PTHR13871">
    <property type="entry name" value="THIOREDOXIN"/>
    <property type="match status" value="1"/>
</dbReference>
<dbReference type="GO" id="GO:0047134">
    <property type="term" value="F:protein-disulfide reductase [NAD(P)H] activity"/>
    <property type="evidence" value="ECO:0007669"/>
    <property type="project" value="UniProtKB-EC"/>
</dbReference>
<evidence type="ECO:0000256" key="2">
    <source>
        <dbReference type="ARBA" id="ARBA00022737"/>
    </source>
</evidence>
<keyword evidence="2" id="KW-0677">Repeat</keyword>
<organism evidence="8 9">
    <name type="scientific">Globisporangium ultimum (strain ATCC 200006 / CBS 805.95 / DAOM BR144)</name>
    <name type="common">Pythium ultimum</name>
    <dbReference type="NCBI Taxonomy" id="431595"/>
    <lineage>
        <taxon>Eukaryota</taxon>
        <taxon>Sar</taxon>
        <taxon>Stramenopiles</taxon>
        <taxon>Oomycota</taxon>
        <taxon>Peronosporomycetes</taxon>
        <taxon>Pythiales</taxon>
        <taxon>Pythiaceae</taxon>
        <taxon>Globisporangium</taxon>
    </lineage>
</organism>
<reference evidence="9" key="2">
    <citation type="submission" date="2010-04" db="EMBL/GenBank/DDBJ databases">
        <authorList>
            <person name="Buell R."/>
            <person name="Hamilton J."/>
            <person name="Hostetler J."/>
        </authorList>
    </citation>
    <scope>NUCLEOTIDE SEQUENCE [LARGE SCALE GENOMIC DNA]</scope>
    <source>
        <strain evidence="9">DAOM:BR144</strain>
    </source>
</reference>
<dbReference type="PANTHER" id="PTHR13871:SF96">
    <property type="entry name" value="THIOREDOXIN DOMAIN-CONTAINING PROTEIN"/>
    <property type="match status" value="1"/>
</dbReference>
<accession>K3WGP4</accession>
<evidence type="ECO:0000259" key="7">
    <source>
        <dbReference type="Pfam" id="PF13905"/>
    </source>
</evidence>
<reference evidence="9" key="1">
    <citation type="journal article" date="2010" name="Genome Biol.">
        <title>Genome sequence of the necrotrophic plant pathogen Pythium ultimum reveals original pathogenicity mechanisms and effector repertoire.</title>
        <authorList>
            <person name="Levesque C.A."/>
            <person name="Brouwer H."/>
            <person name="Cano L."/>
            <person name="Hamilton J.P."/>
            <person name="Holt C."/>
            <person name="Huitema E."/>
            <person name="Raffaele S."/>
            <person name="Robideau G.P."/>
            <person name="Thines M."/>
            <person name="Win J."/>
            <person name="Zerillo M.M."/>
            <person name="Beakes G.W."/>
            <person name="Boore J.L."/>
            <person name="Busam D."/>
            <person name="Dumas B."/>
            <person name="Ferriera S."/>
            <person name="Fuerstenberg S.I."/>
            <person name="Gachon C.M."/>
            <person name="Gaulin E."/>
            <person name="Govers F."/>
            <person name="Grenville-Briggs L."/>
            <person name="Horner N."/>
            <person name="Hostetler J."/>
            <person name="Jiang R.H."/>
            <person name="Johnson J."/>
            <person name="Krajaejun T."/>
            <person name="Lin H."/>
            <person name="Meijer H.J."/>
            <person name="Moore B."/>
            <person name="Morris P."/>
            <person name="Phuntmart V."/>
            <person name="Puiu D."/>
            <person name="Shetty J."/>
            <person name="Stajich J.E."/>
            <person name="Tripathy S."/>
            <person name="Wawra S."/>
            <person name="van West P."/>
            <person name="Whitty B.R."/>
            <person name="Coutinho P.M."/>
            <person name="Henrissat B."/>
            <person name="Martin F."/>
            <person name="Thomas P.D."/>
            <person name="Tyler B.M."/>
            <person name="De Vries R.P."/>
            <person name="Kamoun S."/>
            <person name="Yandell M."/>
            <person name="Tisserat N."/>
            <person name="Buell C.R."/>
        </authorList>
    </citation>
    <scope>NUCLEOTIDE SEQUENCE</scope>
    <source>
        <strain evidence="9">DAOM:BR144</strain>
    </source>
</reference>
<dbReference type="eggNOG" id="KOG2501">
    <property type="taxonomic scope" value="Eukaryota"/>
</dbReference>
<dbReference type="EMBL" id="GL376567">
    <property type="status" value="NOT_ANNOTATED_CDS"/>
    <property type="molecule type" value="Genomic_DNA"/>
</dbReference>
<dbReference type="EnsemblProtists" id="PYU1_T004135">
    <property type="protein sequence ID" value="PYU1_T004135"/>
    <property type="gene ID" value="PYU1_G004125"/>
</dbReference>
<dbReference type="VEuPathDB" id="FungiDB:PYU1_G004125"/>
<dbReference type="Pfam" id="PF13905">
    <property type="entry name" value="Thioredoxin_8"/>
    <property type="match status" value="1"/>
</dbReference>
<reference evidence="8" key="3">
    <citation type="submission" date="2015-02" db="UniProtKB">
        <authorList>
            <consortium name="EnsemblProtists"/>
        </authorList>
    </citation>
    <scope>IDENTIFICATION</scope>
    <source>
        <strain evidence="8">DAOM BR144</strain>
    </source>
</reference>
<dbReference type="EC" id="1.8.1.8" evidence="1"/>
<dbReference type="InterPro" id="IPR052259">
    <property type="entry name" value="Nucleoredoxin-like"/>
</dbReference>
<dbReference type="InterPro" id="IPR036249">
    <property type="entry name" value="Thioredoxin-like_sf"/>
</dbReference>
<proteinExistence type="predicted"/>
<dbReference type="InterPro" id="IPR012336">
    <property type="entry name" value="Thioredoxin-like_fold"/>
</dbReference>
<name>K3WGP4_GLOUD</name>
<comment type="catalytic activity">
    <reaction evidence="6">
        <text>[protein]-dithiol + NADP(+) = [protein]-disulfide + NADPH + H(+)</text>
        <dbReference type="Rhea" id="RHEA:18753"/>
        <dbReference type="Rhea" id="RHEA-COMP:10593"/>
        <dbReference type="Rhea" id="RHEA-COMP:10594"/>
        <dbReference type="ChEBI" id="CHEBI:15378"/>
        <dbReference type="ChEBI" id="CHEBI:29950"/>
        <dbReference type="ChEBI" id="CHEBI:50058"/>
        <dbReference type="ChEBI" id="CHEBI:57783"/>
        <dbReference type="ChEBI" id="CHEBI:58349"/>
        <dbReference type="EC" id="1.8.1.8"/>
    </reaction>
</comment>
<dbReference type="STRING" id="431595.K3WGP4"/>
<dbReference type="SUPFAM" id="SSF52833">
    <property type="entry name" value="Thioredoxin-like"/>
    <property type="match status" value="1"/>
</dbReference>
<sequence>MSNATWTTELFGAELLIKDGLQPIAKVLVDKTLIGVYCAPCRTLTPVLSQTYDDLSEELADAVEIVFVSFGKDQDAFDEYYCEMPFAALPFDKTSKQREVVANQMPRLIGHPAVGNVLTKKGDKRARAAEDDTEKLWTQFMSCKKWSLVVVERLAWLRNY</sequence>
<evidence type="ECO:0000313" key="9">
    <source>
        <dbReference type="Proteomes" id="UP000019132"/>
    </source>
</evidence>
<evidence type="ECO:0000256" key="3">
    <source>
        <dbReference type="ARBA" id="ARBA00023002"/>
    </source>
</evidence>
<dbReference type="HOGENOM" id="CLU_116457_1_1_1"/>
<evidence type="ECO:0000256" key="6">
    <source>
        <dbReference type="ARBA" id="ARBA00047804"/>
    </source>
</evidence>
<keyword evidence="4" id="KW-0520">NAD</keyword>